<dbReference type="SUPFAM" id="SSF56003">
    <property type="entry name" value="Molybdenum cofactor-binding domain"/>
    <property type="match status" value="2"/>
</dbReference>
<dbReference type="InterPro" id="IPR000674">
    <property type="entry name" value="Ald_Oxase/Xan_DH_a/b"/>
</dbReference>
<dbReference type="InterPro" id="IPR037165">
    <property type="entry name" value="AldOxase/xan_DH_Mopterin-bd_sf"/>
</dbReference>
<comment type="caution">
    <text evidence="2">The sequence shown here is derived from an EMBL/GenBank/DDBJ whole genome shotgun (WGS) entry which is preliminary data.</text>
</comment>
<dbReference type="Gene3D" id="3.30.365.10">
    <property type="entry name" value="Aldehyde oxidase/xanthine dehydrogenase, molybdopterin binding domain"/>
    <property type="match status" value="4"/>
</dbReference>
<dbReference type="GO" id="GO:0016491">
    <property type="term" value="F:oxidoreductase activity"/>
    <property type="evidence" value="ECO:0007669"/>
    <property type="project" value="InterPro"/>
</dbReference>
<evidence type="ECO:0000313" key="2">
    <source>
        <dbReference type="EMBL" id="MCZ0866345.1"/>
    </source>
</evidence>
<dbReference type="RefSeq" id="WP_258332511.1">
    <property type="nucleotide sequence ID" value="NZ_JAPTGG010000012.1"/>
</dbReference>
<dbReference type="PANTHER" id="PTHR47495">
    <property type="entry name" value="ALDEHYDE DEHYDROGENASE"/>
    <property type="match status" value="1"/>
</dbReference>
<dbReference type="Pfam" id="PF02738">
    <property type="entry name" value="MoCoBD_1"/>
    <property type="match status" value="1"/>
</dbReference>
<dbReference type="PROSITE" id="PS51318">
    <property type="entry name" value="TAT"/>
    <property type="match status" value="1"/>
</dbReference>
<dbReference type="AlphaFoldDB" id="A0A9J6RPW4"/>
<protein>
    <submittedName>
        <fullName evidence="2">Molybdopterin-dependent oxidoreductase</fullName>
    </submittedName>
</protein>
<dbReference type="PANTHER" id="PTHR47495:SF3">
    <property type="entry name" value="BLR6219 PROTEIN"/>
    <property type="match status" value="1"/>
</dbReference>
<evidence type="ECO:0000313" key="3">
    <source>
        <dbReference type="Proteomes" id="UP001069090"/>
    </source>
</evidence>
<name>A0A9J6RPW4_9GAMM</name>
<dbReference type="InterPro" id="IPR006311">
    <property type="entry name" value="TAT_signal"/>
</dbReference>
<feature type="domain" description="Aldehyde oxidase/xanthine dehydrogenase a/b hammerhead" evidence="1">
    <location>
        <begin position="203"/>
        <end position="290"/>
    </location>
</feature>
<dbReference type="InterPro" id="IPR046867">
    <property type="entry name" value="AldOxase/xan_DH_MoCoBD2"/>
</dbReference>
<dbReference type="Proteomes" id="UP001069090">
    <property type="component" value="Unassembled WGS sequence"/>
</dbReference>
<dbReference type="PIRSF" id="PIRSF036389">
    <property type="entry name" value="IOR_B"/>
    <property type="match status" value="1"/>
</dbReference>
<dbReference type="InterPro" id="IPR008274">
    <property type="entry name" value="AldOxase/xan_DH_MoCoBD1"/>
</dbReference>
<reference evidence="2 3" key="1">
    <citation type="submission" date="2022-12" db="EMBL/GenBank/DDBJ databases">
        <title>Dasania phycosphaerae sp. nov., isolated from particulate material of the south coast of Korea.</title>
        <authorList>
            <person name="Jiang Y."/>
        </authorList>
    </citation>
    <scope>NUCLEOTIDE SEQUENCE [LARGE SCALE GENOMIC DNA]</scope>
    <source>
        <strain evidence="2 3">GY-19</strain>
    </source>
</reference>
<proteinExistence type="predicted"/>
<dbReference type="InterPro" id="IPR012368">
    <property type="entry name" value="OxRdtase_Mopterin-bd_su_IorB"/>
</dbReference>
<dbReference type="Gene3D" id="3.90.1170.50">
    <property type="entry name" value="Aldehyde oxidase/xanthine dehydrogenase, a/b hammerhead"/>
    <property type="match status" value="1"/>
</dbReference>
<organism evidence="2 3">
    <name type="scientific">Dasania phycosphaerae</name>
    <dbReference type="NCBI Taxonomy" id="2950436"/>
    <lineage>
        <taxon>Bacteria</taxon>
        <taxon>Pseudomonadati</taxon>
        <taxon>Pseudomonadota</taxon>
        <taxon>Gammaproteobacteria</taxon>
        <taxon>Cellvibrionales</taxon>
        <taxon>Spongiibacteraceae</taxon>
        <taxon>Dasania</taxon>
    </lineage>
</organism>
<accession>A0A9J6RPW4</accession>
<dbReference type="EMBL" id="JAPTGG010000012">
    <property type="protein sequence ID" value="MCZ0866345.1"/>
    <property type="molecule type" value="Genomic_DNA"/>
</dbReference>
<dbReference type="Pfam" id="PF20256">
    <property type="entry name" value="MoCoBD_2"/>
    <property type="match status" value="2"/>
</dbReference>
<keyword evidence="3" id="KW-1185">Reference proteome</keyword>
<dbReference type="SUPFAM" id="SSF54665">
    <property type="entry name" value="CO dehydrogenase molybdoprotein N-domain-like"/>
    <property type="match status" value="1"/>
</dbReference>
<evidence type="ECO:0000259" key="1">
    <source>
        <dbReference type="SMART" id="SM01008"/>
    </source>
</evidence>
<gene>
    <name evidence="2" type="ORF">O0V09_14125</name>
</gene>
<dbReference type="SMART" id="SM01008">
    <property type="entry name" value="Ald_Xan_dh_C"/>
    <property type="match status" value="1"/>
</dbReference>
<sequence length="726" mass="77045">MNAKAGLSRRGLIKLMAVTGGGLSLGFHLQLGAKTAAASVELNAYIQVLADNRIIIAAKNPEIGQGVKTSLPMIVAEELDVDWQQVEVVQAAINEASYGPQFAGGSRSVAMNWDVLRQAGATAKAMLVQAAAQQWQVTTASCSTQAGRVLHSASGRSLSYGELATAAAQLPLPAADSLVLKSPQQYKLIGQRIGGVDNHALVTGQPLFGIDQTLPGMKYAVYVKCPARGGSVAHSNIAQVKQLAGVVDAFVLAGNGDVGQLLPGIAIIADSTWAAFSARKQLQVTWDESKAAKDDWQQQRSRALAISQQQGEALLTQHGDVAASLAKADKTLSAFYAYPFLAHAPLEPQNCSAIVKDGRCELWAPTQTPQYALGAVANTLGIEAKAVTVHQTRIGGGFGRRLMNDYCCEAAAIAQHSGLPIKLQWSREDDMAFDFYRPAGFHSLQAGLDKQGRIMAWDDHFITYTEDGKTPTRGAGLNSNEFPAPLIKHVRLSQTLFDTGIPCGWWRAPGSNGIAFAIQSFIHELAHAAGRDHLELLLELMSQPTRPAGEGAGQVLDTARAAAVIKLAAQKAGWGKKLPKGRAQGLAFHFSHSGYFAEVAELSVDDDKKIQLHKVTVAGDIGPIINMSGAENQVQGSVIDGYSTMAALAVDIKAGRVQESNYHQYPLLRMPSSPEVAVHFIQSNNPPTGVGEPALPPLAAAVCNALFTATGVRVRELPLSLAGFTV</sequence>
<dbReference type="InterPro" id="IPR052516">
    <property type="entry name" value="N-heterocyclic_Hydroxylase"/>
</dbReference>
<dbReference type="InterPro" id="IPR036856">
    <property type="entry name" value="Ald_Oxase/Xan_DH_a/b_sf"/>
</dbReference>